<evidence type="ECO:0000259" key="5">
    <source>
        <dbReference type="PROSITE" id="PS50995"/>
    </source>
</evidence>
<dbReference type="SMART" id="SM00347">
    <property type="entry name" value="HTH_MARR"/>
    <property type="match status" value="1"/>
</dbReference>
<dbReference type="InterPro" id="IPR001845">
    <property type="entry name" value="HTH_ArsR_DNA-bd_dom"/>
</dbReference>
<dbReference type="PRINTS" id="PR00598">
    <property type="entry name" value="HTHMARR"/>
</dbReference>
<keyword evidence="7" id="KW-1185">Reference proteome</keyword>
<feature type="domain" description="HTH marR-type" evidence="5">
    <location>
        <begin position="31"/>
        <end position="160"/>
    </location>
</feature>
<evidence type="ECO:0000313" key="7">
    <source>
        <dbReference type="Proteomes" id="UP000605427"/>
    </source>
</evidence>
<keyword evidence="1" id="KW-0805">Transcription regulation</keyword>
<protein>
    <submittedName>
        <fullName evidence="6">HTH-type transcriptional regulator YdgJ</fullName>
    </submittedName>
</protein>
<evidence type="ECO:0000256" key="4">
    <source>
        <dbReference type="SAM" id="Coils"/>
    </source>
</evidence>
<evidence type="ECO:0000256" key="2">
    <source>
        <dbReference type="ARBA" id="ARBA00023125"/>
    </source>
</evidence>
<keyword evidence="4" id="KW-0175">Coiled coil</keyword>
<evidence type="ECO:0000256" key="1">
    <source>
        <dbReference type="ARBA" id="ARBA00023015"/>
    </source>
</evidence>
<dbReference type="InterPro" id="IPR036390">
    <property type="entry name" value="WH_DNA-bd_sf"/>
</dbReference>
<dbReference type="SUPFAM" id="SSF46785">
    <property type="entry name" value="Winged helix' DNA-binding domain"/>
    <property type="match status" value="1"/>
</dbReference>
<gene>
    <name evidence="6" type="primary">ydgJ</name>
    <name evidence="6" type="ORF">GCM10007362_04820</name>
</gene>
<dbReference type="Pfam" id="PF01047">
    <property type="entry name" value="MarR"/>
    <property type="match status" value="1"/>
</dbReference>
<dbReference type="InterPro" id="IPR000835">
    <property type="entry name" value="HTH_MarR-typ"/>
</dbReference>
<evidence type="ECO:0000313" key="6">
    <source>
        <dbReference type="EMBL" id="GGH69589.1"/>
    </source>
</evidence>
<comment type="caution">
    <text evidence="6">The sequence shown here is derived from an EMBL/GenBank/DDBJ whole genome shotgun (WGS) entry which is preliminary data.</text>
</comment>
<reference evidence="7" key="1">
    <citation type="journal article" date="2019" name="Int. J. Syst. Evol. Microbiol.">
        <title>The Global Catalogue of Microorganisms (GCM) 10K type strain sequencing project: providing services to taxonomists for standard genome sequencing and annotation.</title>
        <authorList>
            <consortium name="The Broad Institute Genomics Platform"/>
            <consortium name="The Broad Institute Genome Sequencing Center for Infectious Disease"/>
            <person name="Wu L."/>
            <person name="Ma J."/>
        </authorList>
    </citation>
    <scope>NUCLEOTIDE SEQUENCE [LARGE SCALE GENOMIC DNA]</scope>
    <source>
        <strain evidence="7">CCM 8702</strain>
    </source>
</reference>
<dbReference type="PANTHER" id="PTHR42756">
    <property type="entry name" value="TRANSCRIPTIONAL REGULATOR, MARR"/>
    <property type="match status" value="1"/>
</dbReference>
<dbReference type="InterPro" id="IPR011991">
    <property type="entry name" value="ArsR-like_HTH"/>
</dbReference>
<dbReference type="SMART" id="SM00418">
    <property type="entry name" value="HTH_ARSR"/>
    <property type="match status" value="1"/>
</dbReference>
<keyword evidence="3" id="KW-0804">Transcription</keyword>
<dbReference type="PROSITE" id="PS50995">
    <property type="entry name" value="HTH_MARR_2"/>
    <property type="match status" value="1"/>
</dbReference>
<dbReference type="CDD" id="cd00090">
    <property type="entry name" value="HTH_ARSR"/>
    <property type="match status" value="1"/>
</dbReference>
<dbReference type="EMBL" id="BMDD01000001">
    <property type="protein sequence ID" value="GGH69589.1"/>
    <property type="molecule type" value="Genomic_DNA"/>
</dbReference>
<dbReference type="Proteomes" id="UP000605427">
    <property type="component" value="Unassembled WGS sequence"/>
</dbReference>
<dbReference type="Gene3D" id="1.10.10.10">
    <property type="entry name" value="Winged helix-like DNA-binding domain superfamily/Winged helix DNA-binding domain"/>
    <property type="match status" value="1"/>
</dbReference>
<evidence type="ECO:0000256" key="3">
    <source>
        <dbReference type="ARBA" id="ARBA00023163"/>
    </source>
</evidence>
<dbReference type="PANTHER" id="PTHR42756:SF1">
    <property type="entry name" value="TRANSCRIPTIONAL REPRESSOR OF EMRAB OPERON"/>
    <property type="match status" value="1"/>
</dbReference>
<keyword evidence="2" id="KW-0238">DNA-binding</keyword>
<accession>A0ABQ1ZMQ8</accession>
<feature type="coiled-coil region" evidence="4">
    <location>
        <begin position="141"/>
        <end position="168"/>
    </location>
</feature>
<sequence>MILRYNKRYRKPVRNKSEKDVMVLSKDWSQESALLYEIYRVNNAINTTFDAYISISQSRFEILALIYNESEISQSDLQRKVTLDKAAVARHLKQLEENKIVTRRKKDGDNRSVFVQLTDAGREMIETSQKEKEHFANELLADMGEAELAQLKKTLVRLNHNIERMRKQN</sequence>
<dbReference type="InterPro" id="IPR036388">
    <property type="entry name" value="WH-like_DNA-bd_sf"/>
</dbReference>
<proteinExistence type="predicted"/>
<organism evidence="6 7">
    <name type="scientific">Saccharibacillus endophyticus</name>
    <dbReference type="NCBI Taxonomy" id="2060666"/>
    <lineage>
        <taxon>Bacteria</taxon>
        <taxon>Bacillati</taxon>
        <taxon>Bacillota</taxon>
        <taxon>Bacilli</taxon>
        <taxon>Bacillales</taxon>
        <taxon>Paenibacillaceae</taxon>
        <taxon>Saccharibacillus</taxon>
    </lineage>
</organism>
<name>A0ABQ1ZMQ8_9BACL</name>